<feature type="coiled-coil region" evidence="1">
    <location>
        <begin position="5"/>
        <end position="46"/>
    </location>
</feature>
<dbReference type="AlphaFoldDB" id="A0A914PE76"/>
<organism evidence="3 4">
    <name type="scientific">Panagrolaimus davidi</name>
    <dbReference type="NCBI Taxonomy" id="227884"/>
    <lineage>
        <taxon>Eukaryota</taxon>
        <taxon>Metazoa</taxon>
        <taxon>Ecdysozoa</taxon>
        <taxon>Nematoda</taxon>
        <taxon>Chromadorea</taxon>
        <taxon>Rhabditida</taxon>
        <taxon>Tylenchina</taxon>
        <taxon>Panagrolaimomorpha</taxon>
        <taxon>Panagrolaimoidea</taxon>
        <taxon>Panagrolaimidae</taxon>
        <taxon>Panagrolaimus</taxon>
    </lineage>
</organism>
<accession>A0A914PE76</accession>
<keyword evidence="1" id="KW-0175">Coiled coil</keyword>
<dbReference type="InterPro" id="IPR037291">
    <property type="entry name" value="DUF4139"/>
</dbReference>
<dbReference type="WBParaSite" id="PDA_v2.g13051.t1">
    <property type="protein sequence ID" value="PDA_v2.g13051.t1"/>
    <property type="gene ID" value="PDA_v2.g13051"/>
</dbReference>
<protein>
    <submittedName>
        <fullName evidence="4">DUF4139 domain-containing protein</fullName>
    </submittedName>
</protein>
<evidence type="ECO:0000313" key="4">
    <source>
        <dbReference type="WBParaSite" id="PDA_v2.g13051.t1"/>
    </source>
</evidence>
<reference evidence="4" key="1">
    <citation type="submission" date="2022-11" db="UniProtKB">
        <authorList>
            <consortium name="WormBaseParasite"/>
        </authorList>
    </citation>
    <scope>IDENTIFICATION</scope>
</reference>
<evidence type="ECO:0000256" key="1">
    <source>
        <dbReference type="SAM" id="Coils"/>
    </source>
</evidence>
<dbReference type="Pfam" id="PF13598">
    <property type="entry name" value="DUF4139"/>
    <property type="match status" value="1"/>
</dbReference>
<dbReference type="PANTHER" id="PTHR31005:SF8">
    <property type="entry name" value="DUF4139 DOMAIN-CONTAINING PROTEIN"/>
    <property type="match status" value="1"/>
</dbReference>
<evidence type="ECO:0000259" key="2">
    <source>
        <dbReference type="Pfam" id="PF13598"/>
    </source>
</evidence>
<keyword evidence="3" id="KW-1185">Reference proteome</keyword>
<evidence type="ECO:0000313" key="3">
    <source>
        <dbReference type="Proteomes" id="UP000887578"/>
    </source>
</evidence>
<dbReference type="Proteomes" id="UP000887578">
    <property type="component" value="Unplaced"/>
</dbReference>
<sequence length="142" mass="16592">MENLFDFYEKKVLELNKRIKEVKERGQKFEEEIQRFQNEINQYTWNNKIKNIISIEIESEIGTEGEEDELTLIYQVYGANWSATYDLRVKSKMNQPQMILSYYASIQQQTGEEWKDVELSLSTAQPSLGNALPKLACTIANV</sequence>
<dbReference type="PANTHER" id="PTHR31005">
    <property type="entry name" value="DUF4139 DOMAIN-CONTAINING PROTEIN"/>
    <property type="match status" value="1"/>
</dbReference>
<feature type="domain" description="DUF4139" evidence="2">
    <location>
        <begin position="70"/>
        <end position="136"/>
    </location>
</feature>
<dbReference type="InterPro" id="IPR011935">
    <property type="entry name" value="CHP02231"/>
</dbReference>
<name>A0A914PE76_9BILA</name>
<proteinExistence type="predicted"/>